<dbReference type="InterPro" id="IPR014480">
    <property type="entry name" value="Mannan-1_6-alpha_mannosidase"/>
</dbReference>
<evidence type="ECO:0000256" key="5">
    <source>
        <dbReference type="ARBA" id="ARBA00022801"/>
    </source>
</evidence>
<dbReference type="EC" id="3.2.1.101" evidence="3"/>
<evidence type="ECO:0000256" key="7">
    <source>
        <dbReference type="ARBA" id="ARBA00023295"/>
    </source>
</evidence>
<sequence length="400" mass="43140">MIPPNFANAITVVLQSAAIASQPPAPAPATLLATAPRVAASLKASFPNPNLALFPQPFWWWQSGTAVDALLTYTDVTGDRQYEPLLEQTILSQATPTNDFLTIDATGNDDQTWWALAAATAAELKFPEAPGSVPWIDLARNVFAQQRERWGNEKKGAAGCKGGLGWKIAKGDGNDGFFYKNSISNGLMFQLAARMGKLSAATNETAAKEAQEWAEKVYDWSLHVGLVSDQFDVFDGTDEKNGCADLNHNKWSYNVGVYMYGSAVMAAQTGDAKWVQRTRGFIQSANRTFVNHETGALWEEKCEGKEGEEACNTDQVSFKGLLARWLGATAEILPEVSLDAKAIVSRAATAMLDGKTEGLGPIDSFNAVEILVASLKTQGVKGEGGMIGPRSTRRTRRGIA</sequence>
<dbReference type="OMA" id="TDEKNGC"/>
<proteinExistence type="inferred from homology"/>
<dbReference type="EMBL" id="WNKQ01000001">
    <property type="protein sequence ID" value="KAF5853724.1"/>
    <property type="molecule type" value="Genomic_DNA"/>
</dbReference>
<evidence type="ECO:0000256" key="6">
    <source>
        <dbReference type="ARBA" id="ARBA00023180"/>
    </source>
</evidence>
<dbReference type="GO" id="GO:0009272">
    <property type="term" value="P:fungal-type cell wall biogenesis"/>
    <property type="evidence" value="ECO:0007669"/>
    <property type="project" value="TreeGrafter"/>
</dbReference>
<evidence type="ECO:0000256" key="1">
    <source>
        <dbReference type="ARBA" id="ARBA00001452"/>
    </source>
</evidence>
<dbReference type="InterPro" id="IPR008928">
    <property type="entry name" value="6-hairpin_glycosidase_sf"/>
</dbReference>
<dbReference type="Gene3D" id="1.50.10.20">
    <property type="match status" value="1"/>
</dbReference>
<dbReference type="AlphaFoldDB" id="A0A8H6DZH9"/>
<dbReference type="Pfam" id="PF03663">
    <property type="entry name" value="Glyco_hydro_76"/>
    <property type="match status" value="1"/>
</dbReference>
<protein>
    <recommendedName>
        <fullName evidence="3">mannan endo-1,6-alpha-mannosidase</fullName>
        <ecNumber evidence="3">3.2.1.101</ecNumber>
    </recommendedName>
</protein>
<keyword evidence="6" id="KW-0325">Glycoprotein</keyword>
<evidence type="ECO:0000256" key="3">
    <source>
        <dbReference type="ARBA" id="ARBA00012350"/>
    </source>
</evidence>
<dbReference type="PANTHER" id="PTHR12145:SF36">
    <property type="entry name" value="MANNAN ENDO-1,6-ALPHA-MANNOSIDASE DCW1"/>
    <property type="match status" value="1"/>
</dbReference>
<dbReference type="Proteomes" id="UP000624244">
    <property type="component" value="Unassembled WGS sequence"/>
</dbReference>
<dbReference type="PANTHER" id="PTHR12145">
    <property type="entry name" value="MANNAN ENDO-1,6-ALPHA-MANNOSIDASE DCW1"/>
    <property type="match status" value="1"/>
</dbReference>
<evidence type="ECO:0000256" key="2">
    <source>
        <dbReference type="ARBA" id="ARBA00009699"/>
    </source>
</evidence>
<organism evidence="8 9">
    <name type="scientific">Cochliobolus sativus</name>
    <name type="common">Common root rot and spot blotch fungus</name>
    <name type="synonym">Bipolaris sorokiniana</name>
    <dbReference type="NCBI Taxonomy" id="45130"/>
    <lineage>
        <taxon>Eukaryota</taxon>
        <taxon>Fungi</taxon>
        <taxon>Dikarya</taxon>
        <taxon>Ascomycota</taxon>
        <taxon>Pezizomycotina</taxon>
        <taxon>Dothideomycetes</taxon>
        <taxon>Pleosporomycetidae</taxon>
        <taxon>Pleosporales</taxon>
        <taxon>Pleosporineae</taxon>
        <taxon>Pleosporaceae</taxon>
        <taxon>Bipolaris</taxon>
    </lineage>
</organism>
<keyword evidence="5" id="KW-0378">Hydrolase</keyword>
<comment type="catalytic activity">
    <reaction evidence="1">
        <text>Random hydrolysis of (1-&gt;6)-alpha-D-mannosidic linkages in unbranched (1-&gt;6)-mannans.</text>
        <dbReference type="EC" id="3.2.1.101"/>
    </reaction>
</comment>
<keyword evidence="4" id="KW-0732">Signal</keyword>
<comment type="caution">
    <text evidence="8">The sequence shown here is derived from an EMBL/GenBank/DDBJ whole genome shotgun (WGS) entry which is preliminary data.</text>
</comment>
<gene>
    <name evidence="8" type="ORF">GGP41_006526</name>
</gene>
<dbReference type="GO" id="GO:0008496">
    <property type="term" value="F:mannan endo-1,6-alpha-mannosidase activity"/>
    <property type="evidence" value="ECO:0007669"/>
    <property type="project" value="UniProtKB-EC"/>
</dbReference>
<reference evidence="8" key="1">
    <citation type="submission" date="2019-11" db="EMBL/GenBank/DDBJ databases">
        <title>Bipolaris sorokiniana Genome sequencing.</title>
        <authorList>
            <person name="Wang H."/>
        </authorList>
    </citation>
    <scope>NUCLEOTIDE SEQUENCE</scope>
</reference>
<evidence type="ECO:0000313" key="8">
    <source>
        <dbReference type="EMBL" id="KAF5853724.1"/>
    </source>
</evidence>
<comment type="similarity">
    <text evidence="2">Belongs to the glycosyl hydrolase 76 family.</text>
</comment>
<dbReference type="InterPro" id="IPR005198">
    <property type="entry name" value="Glyco_hydro_76"/>
</dbReference>
<dbReference type="GO" id="GO:0016052">
    <property type="term" value="P:carbohydrate catabolic process"/>
    <property type="evidence" value="ECO:0007669"/>
    <property type="project" value="InterPro"/>
</dbReference>
<evidence type="ECO:0000313" key="9">
    <source>
        <dbReference type="Proteomes" id="UP000624244"/>
    </source>
</evidence>
<dbReference type="SUPFAM" id="SSF48208">
    <property type="entry name" value="Six-hairpin glycosidases"/>
    <property type="match status" value="1"/>
</dbReference>
<name>A0A8H6DZH9_COCSA</name>
<keyword evidence="7" id="KW-0326">Glycosidase</keyword>
<accession>A0A8H6DZH9</accession>
<evidence type="ECO:0000256" key="4">
    <source>
        <dbReference type="ARBA" id="ARBA00022729"/>
    </source>
</evidence>